<dbReference type="EMBL" id="MU856502">
    <property type="protein sequence ID" value="KAK3896607.1"/>
    <property type="molecule type" value="Genomic_DNA"/>
</dbReference>
<organism evidence="2 3">
    <name type="scientific">Staphylotrichum tortipilum</name>
    <dbReference type="NCBI Taxonomy" id="2831512"/>
    <lineage>
        <taxon>Eukaryota</taxon>
        <taxon>Fungi</taxon>
        <taxon>Dikarya</taxon>
        <taxon>Ascomycota</taxon>
        <taxon>Pezizomycotina</taxon>
        <taxon>Sordariomycetes</taxon>
        <taxon>Sordariomycetidae</taxon>
        <taxon>Sordariales</taxon>
        <taxon>Chaetomiaceae</taxon>
        <taxon>Staphylotrichum</taxon>
    </lineage>
</organism>
<feature type="compositionally biased region" description="Low complexity" evidence="1">
    <location>
        <begin position="247"/>
        <end position="262"/>
    </location>
</feature>
<evidence type="ECO:0000313" key="3">
    <source>
        <dbReference type="Proteomes" id="UP001303889"/>
    </source>
</evidence>
<sequence length="321" mass="35553">MSTVSKVASLLPVVEQYVQSRGGNQALGAAVEWPRMLLLIEACRTEDAFFLVLHQLFSLWSIRPQDTYNGIPLSQPMIDRAFSILESVLKKNQAITLRHQVWFAQFPVADGRFAQANLGDPALLTQIATFLASLVNDYQALLIAALHRKYPFLVDELLSRLSCYSPVLQYTLFTACRRHLGVPDNSFATQLEQSFREDQQRHRSPVTGFHVLAPVTQPRDIECRNAPLINYYTLLVDAATPRPTIQPPAASVPRSSPSISAAQHASHADHLAPRPSVQHHQTTPATSSMPSYPHAVAHNTANPQFLATPGGRALQQLAQQQ</sequence>
<comment type="caution">
    <text evidence="2">The sequence shown here is derived from an EMBL/GenBank/DDBJ whole genome shotgun (WGS) entry which is preliminary data.</text>
</comment>
<keyword evidence="3" id="KW-1185">Reference proteome</keyword>
<feature type="compositionally biased region" description="Polar residues" evidence="1">
    <location>
        <begin position="278"/>
        <end position="290"/>
    </location>
</feature>
<protein>
    <submittedName>
        <fullName evidence="2">Uncharacterized protein</fullName>
    </submittedName>
</protein>
<feature type="region of interest" description="Disordered" evidence="1">
    <location>
        <begin position="245"/>
        <end position="296"/>
    </location>
</feature>
<evidence type="ECO:0000256" key="1">
    <source>
        <dbReference type="SAM" id="MobiDB-lite"/>
    </source>
</evidence>
<feature type="non-terminal residue" evidence="2">
    <location>
        <position position="321"/>
    </location>
</feature>
<reference evidence="2" key="2">
    <citation type="submission" date="2023-05" db="EMBL/GenBank/DDBJ databases">
        <authorList>
            <consortium name="Lawrence Berkeley National Laboratory"/>
            <person name="Steindorff A."/>
            <person name="Hensen N."/>
            <person name="Bonometti L."/>
            <person name="Westerberg I."/>
            <person name="Brannstrom I.O."/>
            <person name="Guillou S."/>
            <person name="Cros-Aarteil S."/>
            <person name="Calhoun S."/>
            <person name="Haridas S."/>
            <person name="Kuo A."/>
            <person name="Mondo S."/>
            <person name="Pangilinan J."/>
            <person name="Riley R."/>
            <person name="Labutti K."/>
            <person name="Andreopoulos B."/>
            <person name="Lipzen A."/>
            <person name="Chen C."/>
            <person name="Yanf M."/>
            <person name="Daum C."/>
            <person name="Ng V."/>
            <person name="Clum A."/>
            <person name="Ohm R."/>
            <person name="Martin F."/>
            <person name="Silar P."/>
            <person name="Natvig D."/>
            <person name="Lalanne C."/>
            <person name="Gautier V."/>
            <person name="Ament-Velasquez S.L."/>
            <person name="Kruys A."/>
            <person name="Hutchinson M.I."/>
            <person name="Powell A.J."/>
            <person name="Barry K."/>
            <person name="Miller A.N."/>
            <person name="Grigoriev I.V."/>
            <person name="Debuchy R."/>
            <person name="Gladieux P."/>
            <person name="Thoren M.H."/>
            <person name="Johannesson H."/>
        </authorList>
    </citation>
    <scope>NUCLEOTIDE SEQUENCE</scope>
    <source>
        <strain evidence="2">CBS 103.79</strain>
    </source>
</reference>
<name>A0AAN6M9Z1_9PEZI</name>
<reference evidence="2" key="1">
    <citation type="journal article" date="2023" name="Mol. Phylogenet. Evol.">
        <title>Genome-scale phylogeny and comparative genomics of the fungal order Sordariales.</title>
        <authorList>
            <person name="Hensen N."/>
            <person name="Bonometti L."/>
            <person name="Westerberg I."/>
            <person name="Brannstrom I.O."/>
            <person name="Guillou S."/>
            <person name="Cros-Aarteil S."/>
            <person name="Calhoun S."/>
            <person name="Haridas S."/>
            <person name="Kuo A."/>
            <person name="Mondo S."/>
            <person name="Pangilinan J."/>
            <person name="Riley R."/>
            <person name="LaButti K."/>
            <person name="Andreopoulos B."/>
            <person name="Lipzen A."/>
            <person name="Chen C."/>
            <person name="Yan M."/>
            <person name="Daum C."/>
            <person name="Ng V."/>
            <person name="Clum A."/>
            <person name="Steindorff A."/>
            <person name="Ohm R.A."/>
            <person name="Martin F."/>
            <person name="Silar P."/>
            <person name="Natvig D.O."/>
            <person name="Lalanne C."/>
            <person name="Gautier V."/>
            <person name="Ament-Velasquez S.L."/>
            <person name="Kruys A."/>
            <person name="Hutchinson M.I."/>
            <person name="Powell A.J."/>
            <person name="Barry K."/>
            <person name="Miller A.N."/>
            <person name="Grigoriev I.V."/>
            <person name="Debuchy R."/>
            <person name="Gladieux P."/>
            <person name="Hiltunen Thoren M."/>
            <person name="Johannesson H."/>
        </authorList>
    </citation>
    <scope>NUCLEOTIDE SEQUENCE</scope>
    <source>
        <strain evidence="2">CBS 103.79</strain>
    </source>
</reference>
<dbReference type="Proteomes" id="UP001303889">
    <property type="component" value="Unassembled WGS sequence"/>
</dbReference>
<evidence type="ECO:0000313" key="2">
    <source>
        <dbReference type="EMBL" id="KAK3896607.1"/>
    </source>
</evidence>
<proteinExistence type="predicted"/>
<gene>
    <name evidence="2" type="ORF">C8A05DRAFT_39845</name>
</gene>
<accession>A0AAN6M9Z1</accession>
<dbReference type="AlphaFoldDB" id="A0AAN6M9Z1"/>